<evidence type="ECO:0000256" key="7">
    <source>
        <dbReference type="ARBA" id="ARBA00023136"/>
    </source>
</evidence>
<dbReference type="AlphaFoldDB" id="A0A914YW93"/>
<sequence>MKNKRDTHVENGIIGTPIIECASNALRFRLKTERIFEGRIFVKGFAKAEGCFINGFGKFTETGIEIPFDSACRIDRERSANPRGIFITTTIVVSFHPLFITGIDRAFRVKCLYFAGEQKVQMKLGVHNLPPNLQRIERMPMPICRYELLDGGPFGPPIAFATVGQKIYHKWTCEPVTTDSSFCMIVHSCVVDSGLQEFIDILDRRGCALDSMLLTNLEYSTDLIAGQQTQVYKYADRDTLFFQCQISISAKSHNSICPRPDCINPSNKESEQKHPQQPPIIVNEQLNVRNPRKVDVYDFEVLDIVDVSSRLQAIENFE</sequence>
<reference evidence="10" key="1">
    <citation type="submission" date="2022-11" db="UniProtKB">
        <authorList>
            <consortium name="WormBaseParasite"/>
        </authorList>
    </citation>
    <scope>IDENTIFICATION</scope>
</reference>
<evidence type="ECO:0000256" key="4">
    <source>
        <dbReference type="ARBA" id="ARBA00022692"/>
    </source>
</evidence>
<evidence type="ECO:0000259" key="8">
    <source>
        <dbReference type="PROSITE" id="PS51034"/>
    </source>
</evidence>
<dbReference type="SMART" id="SM00241">
    <property type="entry name" value="ZP"/>
    <property type="match status" value="1"/>
</dbReference>
<comment type="subcellular location">
    <subcellularLocation>
        <location evidence="1">Cell membrane</location>
        <topology evidence="1">Single-pass type I membrane protein</topology>
    </subcellularLocation>
</comment>
<dbReference type="InterPro" id="IPR056953">
    <property type="entry name" value="CUT_N"/>
</dbReference>
<keyword evidence="5" id="KW-0732">Signal</keyword>
<proteinExistence type="predicted"/>
<evidence type="ECO:0000256" key="6">
    <source>
        <dbReference type="ARBA" id="ARBA00022989"/>
    </source>
</evidence>
<dbReference type="PANTHER" id="PTHR22907:SF15">
    <property type="entry name" value="ZP DOMAIN-CONTAINING PROTEIN"/>
    <property type="match status" value="1"/>
</dbReference>
<keyword evidence="6" id="KW-1133">Transmembrane helix</keyword>
<dbReference type="WBParaSite" id="PSU_v2.g2349.t1">
    <property type="protein sequence ID" value="PSU_v2.g2349.t1"/>
    <property type="gene ID" value="PSU_v2.g2349"/>
</dbReference>
<dbReference type="InterPro" id="IPR001507">
    <property type="entry name" value="ZP_dom"/>
</dbReference>
<dbReference type="PANTHER" id="PTHR22907">
    <property type="entry name" value="GH04558P"/>
    <property type="match status" value="1"/>
</dbReference>
<evidence type="ECO:0000313" key="9">
    <source>
        <dbReference type="Proteomes" id="UP000887577"/>
    </source>
</evidence>
<keyword evidence="9" id="KW-1185">Reference proteome</keyword>
<keyword evidence="2" id="KW-0193">Cuticle</keyword>
<name>A0A914YW93_9BILA</name>
<keyword evidence="7" id="KW-0472">Membrane</keyword>
<dbReference type="GO" id="GO:0005886">
    <property type="term" value="C:plasma membrane"/>
    <property type="evidence" value="ECO:0007669"/>
    <property type="project" value="UniProtKB-SubCell"/>
</dbReference>
<keyword evidence="4" id="KW-0812">Transmembrane</keyword>
<evidence type="ECO:0000256" key="1">
    <source>
        <dbReference type="ARBA" id="ARBA00004251"/>
    </source>
</evidence>
<evidence type="ECO:0000256" key="5">
    <source>
        <dbReference type="ARBA" id="ARBA00022729"/>
    </source>
</evidence>
<dbReference type="PROSITE" id="PS51034">
    <property type="entry name" value="ZP_2"/>
    <property type="match status" value="1"/>
</dbReference>
<dbReference type="InterPro" id="IPR057475">
    <property type="entry name" value="CUT_C"/>
</dbReference>
<dbReference type="Pfam" id="PF25057">
    <property type="entry name" value="CUT_N"/>
    <property type="match status" value="1"/>
</dbReference>
<dbReference type="InterPro" id="IPR051962">
    <property type="entry name" value="Cuticlin"/>
</dbReference>
<dbReference type="Pfam" id="PF25301">
    <property type="entry name" value="CUT_C"/>
    <property type="match status" value="1"/>
</dbReference>
<accession>A0A914YW93</accession>
<organism evidence="9 10">
    <name type="scientific">Panagrolaimus superbus</name>
    <dbReference type="NCBI Taxonomy" id="310955"/>
    <lineage>
        <taxon>Eukaryota</taxon>
        <taxon>Metazoa</taxon>
        <taxon>Ecdysozoa</taxon>
        <taxon>Nematoda</taxon>
        <taxon>Chromadorea</taxon>
        <taxon>Rhabditida</taxon>
        <taxon>Tylenchina</taxon>
        <taxon>Panagrolaimomorpha</taxon>
        <taxon>Panagrolaimoidea</taxon>
        <taxon>Panagrolaimidae</taxon>
        <taxon>Panagrolaimus</taxon>
    </lineage>
</organism>
<dbReference type="Proteomes" id="UP000887577">
    <property type="component" value="Unplaced"/>
</dbReference>
<evidence type="ECO:0000256" key="3">
    <source>
        <dbReference type="ARBA" id="ARBA00022475"/>
    </source>
</evidence>
<keyword evidence="3" id="KW-1003">Cell membrane</keyword>
<feature type="domain" description="ZP" evidence="8">
    <location>
        <begin position="20"/>
        <end position="269"/>
    </location>
</feature>
<evidence type="ECO:0000256" key="2">
    <source>
        <dbReference type="ARBA" id="ARBA00022460"/>
    </source>
</evidence>
<protein>
    <submittedName>
        <fullName evidence="10">ZP domain-containing protein</fullName>
    </submittedName>
</protein>
<evidence type="ECO:0000313" key="10">
    <source>
        <dbReference type="WBParaSite" id="PSU_v2.g2349.t1"/>
    </source>
</evidence>
<dbReference type="GO" id="GO:0042302">
    <property type="term" value="F:structural constituent of cuticle"/>
    <property type="evidence" value="ECO:0007669"/>
    <property type="project" value="UniProtKB-KW"/>
</dbReference>